<evidence type="ECO:0000256" key="1">
    <source>
        <dbReference type="SAM" id="Phobius"/>
    </source>
</evidence>
<accession>A0A2Y9BEP9</accession>
<proteinExistence type="predicted"/>
<comment type="caution">
    <text evidence="2">The sequence shown here is derived from an EMBL/GenBank/DDBJ whole genome shotgun (WGS) entry which is preliminary data.</text>
</comment>
<keyword evidence="3" id="KW-1185">Reference proteome</keyword>
<dbReference type="RefSeq" id="WP_109731797.1">
    <property type="nucleotide sequence ID" value="NZ_BAAACK010000003.1"/>
</dbReference>
<feature type="transmembrane region" description="Helical" evidence="1">
    <location>
        <begin position="47"/>
        <end position="68"/>
    </location>
</feature>
<feature type="transmembrane region" description="Helical" evidence="1">
    <location>
        <begin position="214"/>
        <end position="236"/>
    </location>
</feature>
<dbReference type="EMBL" id="QGDL01000008">
    <property type="protein sequence ID" value="PWJ28615.1"/>
    <property type="molecule type" value="Genomic_DNA"/>
</dbReference>
<evidence type="ECO:0000313" key="3">
    <source>
        <dbReference type="Proteomes" id="UP000245845"/>
    </source>
</evidence>
<name>A0A2Y9BEP9_9FIRM</name>
<feature type="transmembrane region" description="Helical" evidence="1">
    <location>
        <begin position="20"/>
        <end position="41"/>
    </location>
</feature>
<organism evidence="2 3">
    <name type="scientific">Faecalicatena orotica</name>
    <dbReference type="NCBI Taxonomy" id="1544"/>
    <lineage>
        <taxon>Bacteria</taxon>
        <taxon>Bacillati</taxon>
        <taxon>Bacillota</taxon>
        <taxon>Clostridia</taxon>
        <taxon>Lachnospirales</taxon>
        <taxon>Lachnospiraceae</taxon>
        <taxon>Faecalicatena</taxon>
    </lineage>
</organism>
<dbReference type="AlphaFoldDB" id="A0A2Y9BEP9"/>
<sequence>MKKLGTVIRYECVTSFKFIWIFYACVFGVISIISLLVYIATGDFEQIGTNALEINSMIYVGILGIMGFKEDFRMLIQNGFTRKYIYLSTFSLFVFVSAIMALVDTILGNLLHTLSDRYFSLFAGLYGYGHSVVINWLWLFLAYMLVCCLLYLTILAINKIGKTVSIYAGIVLGLTVILIIPAIFRFVLPKTFTHKAAEFALKGLGFMTDGSINFTAPVFLFILLAGVLSICSFLVIRRTELKI</sequence>
<keyword evidence="1" id="KW-0812">Transmembrane</keyword>
<reference evidence="2 3" key="1">
    <citation type="submission" date="2018-05" db="EMBL/GenBank/DDBJ databases">
        <title>The Hungate 1000. A catalogue of reference genomes from the rumen microbiome.</title>
        <authorList>
            <person name="Kelly W."/>
        </authorList>
    </citation>
    <scope>NUCLEOTIDE SEQUENCE [LARGE SCALE GENOMIC DNA]</scope>
    <source>
        <strain evidence="2 3">NLAE-zl-C242</strain>
    </source>
</reference>
<evidence type="ECO:0008006" key="4">
    <source>
        <dbReference type="Google" id="ProtNLM"/>
    </source>
</evidence>
<dbReference type="Proteomes" id="UP000245845">
    <property type="component" value="Unassembled WGS sequence"/>
</dbReference>
<keyword evidence="1" id="KW-0472">Membrane</keyword>
<gene>
    <name evidence="2" type="ORF">A8806_108130</name>
</gene>
<dbReference type="OrthoDB" id="1655317at2"/>
<protein>
    <recommendedName>
        <fullName evidence="4">ABC-2 family transporter</fullName>
    </recommendedName>
</protein>
<feature type="transmembrane region" description="Helical" evidence="1">
    <location>
        <begin position="132"/>
        <end position="152"/>
    </location>
</feature>
<evidence type="ECO:0000313" key="2">
    <source>
        <dbReference type="EMBL" id="PWJ28615.1"/>
    </source>
</evidence>
<feature type="transmembrane region" description="Helical" evidence="1">
    <location>
        <begin position="164"/>
        <end position="184"/>
    </location>
</feature>
<keyword evidence="1" id="KW-1133">Transmembrane helix</keyword>
<feature type="transmembrane region" description="Helical" evidence="1">
    <location>
        <begin position="89"/>
        <end position="112"/>
    </location>
</feature>